<sequence>MHEKTVNEVISAKSHHLLFTTILVIHVRNRDFNISHFKDSVI</sequence>
<proteinExistence type="predicted"/>
<evidence type="ECO:0000313" key="2">
    <source>
        <dbReference type="Proteomes" id="UP000279029"/>
    </source>
</evidence>
<dbReference type="EMBL" id="LR130778">
    <property type="protein sequence ID" value="VDN46699.1"/>
    <property type="molecule type" value="Genomic_DNA"/>
</dbReference>
<keyword evidence="2" id="KW-1185">Reference proteome</keyword>
<protein>
    <submittedName>
        <fullName evidence="1">Uncharacterized protein</fullName>
    </submittedName>
</protein>
<organism evidence="1 2">
    <name type="scientific">Petrocella atlantisensis</name>
    <dbReference type="NCBI Taxonomy" id="2173034"/>
    <lineage>
        <taxon>Bacteria</taxon>
        <taxon>Bacillati</taxon>
        <taxon>Bacillota</taxon>
        <taxon>Clostridia</taxon>
        <taxon>Lachnospirales</taxon>
        <taxon>Vallitaleaceae</taxon>
        <taxon>Petrocella</taxon>
    </lineage>
</organism>
<dbReference type="AlphaFoldDB" id="A0A3P7S1B8"/>
<evidence type="ECO:0000313" key="1">
    <source>
        <dbReference type="EMBL" id="VDN46699.1"/>
    </source>
</evidence>
<name>A0A3P7S1B8_9FIRM</name>
<dbReference type="Proteomes" id="UP000279029">
    <property type="component" value="Chromosome"/>
</dbReference>
<reference evidence="1 2" key="1">
    <citation type="submission" date="2018-09" db="EMBL/GenBank/DDBJ databases">
        <authorList>
            <person name="Postec A."/>
        </authorList>
    </citation>
    <scope>NUCLEOTIDE SEQUENCE [LARGE SCALE GENOMIC DNA]</scope>
    <source>
        <strain evidence="1">70B-A</strain>
    </source>
</reference>
<accession>A0A3P7S1B8</accession>
<dbReference type="KEGG" id="cbar:PATL70BA_0826"/>
<gene>
    <name evidence="1" type="ORF">PATL70BA_0826</name>
</gene>